<proteinExistence type="predicted"/>
<sequence>MRQKMRDDHLARDISAQLKLISDAYATGAASEIDQALVRVVEIRRMEKTGLQDLLEDCSAPDDAE</sequence>
<comment type="caution">
    <text evidence="1">The sequence shown here is derived from an EMBL/GenBank/DDBJ whole genome shotgun (WGS) entry which is preliminary data.</text>
</comment>
<organism evidence="1 2">
    <name type="scientific">Aliiroseovarius zhejiangensis</name>
    <dbReference type="NCBI Taxonomy" id="1632025"/>
    <lineage>
        <taxon>Bacteria</taxon>
        <taxon>Pseudomonadati</taxon>
        <taxon>Pseudomonadota</taxon>
        <taxon>Alphaproteobacteria</taxon>
        <taxon>Rhodobacterales</taxon>
        <taxon>Paracoccaceae</taxon>
        <taxon>Aliiroseovarius</taxon>
    </lineage>
</organism>
<dbReference type="Proteomes" id="UP000609802">
    <property type="component" value="Unassembled WGS sequence"/>
</dbReference>
<protein>
    <submittedName>
        <fullName evidence="1">Uncharacterized protein</fullName>
    </submittedName>
</protein>
<dbReference type="RefSeq" id="WP_191287213.1">
    <property type="nucleotide sequence ID" value="NZ_BNCH01000007.1"/>
</dbReference>
<keyword evidence="2" id="KW-1185">Reference proteome</keyword>
<reference evidence="2" key="1">
    <citation type="journal article" date="2019" name="Int. J. Syst. Evol. Microbiol.">
        <title>The Global Catalogue of Microorganisms (GCM) 10K type strain sequencing project: providing services to taxonomists for standard genome sequencing and annotation.</title>
        <authorList>
            <consortium name="The Broad Institute Genomics Platform"/>
            <consortium name="The Broad Institute Genome Sequencing Center for Infectious Disease"/>
            <person name="Wu L."/>
            <person name="Ma J."/>
        </authorList>
    </citation>
    <scope>NUCLEOTIDE SEQUENCE [LARGE SCALE GENOMIC DNA]</scope>
    <source>
        <strain evidence="2">KCTC 42443</strain>
    </source>
</reference>
<gene>
    <name evidence="1" type="ORF">GCM10016455_28450</name>
</gene>
<name>A0ABQ3J5B5_9RHOB</name>
<accession>A0ABQ3J5B5</accession>
<evidence type="ECO:0000313" key="1">
    <source>
        <dbReference type="EMBL" id="GHF05484.1"/>
    </source>
</evidence>
<dbReference type="EMBL" id="BNCH01000007">
    <property type="protein sequence ID" value="GHF05484.1"/>
    <property type="molecule type" value="Genomic_DNA"/>
</dbReference>
<evidence type="ECO:0000313" key="2">
    <source>
        <dbReference type="Proteomes" id="UP000609802"/>
    </source>
</evidence>